<keyword evidence="5 9" id="KW-0256">Endoplasmic reticulum</keyword>
<dbReference type="OrthoDB" id="29558at2759"/>
<dbReference type="Proteomes" id="UP001652700">
    <property type="component" value="Unplaced"/>
</dbReference>
<evidence type="ECO:0000256" key="6">
    <source>
        <dbReference type="ARBA" id="ARBA00022989"/>
    </source>
</evidence>
<dbReference type="CTD" id="32095"/>
<evidence type="ECO:0000256" key="7">
    <source>
        <dbReference type="ARBA" id="ARBA00023136"/>
    </source>
</evidence>
<reference evidence="12" key="1">
    <citation type="submission" date="2025-04" db="UniProtKB">
        <authorList>
            <consortium name="RefSeq"/>
        </authorList>
    </citation>
    <scope>IDENTIFICATION</scope>
    <source>
        <tissue evidence="12">Whole insect</tissue>
    </source>
</reference>
<keyword evidence="11" id="KW-1185">Reference proteome</keyword>
<evidence type="ECO:0000256" key="3">
    <source>
        <dbReference type="ARBA" id="ARBA00017057"/>
    </source>
</evidence>
<dbReference type="FunCoup" id="A0A6P7FGF0">
    <property type="interactions" value="1952"/>
</dbReference>
<keyword evidence="7 9" id="KW-0472">Membrane</keyword>
<dbReference type="GO" id="GO:0008233">
    <property type="term" value="F:peptidase activity"/>
    <property type="evidence" value="ECO:0007669"/>
    <property type="project" value="UniProtKB-UniRule"/>
</dbReference>
<evidence type="ECO:0000256" key="5">
    <source>
        <dbReference type="ARBA" id="ARBA00022824"/>
    </source>
</evidence>
<reference evidence="10" key="2">
    <citation type="submission" date="2025-05" db="UniProtKB">
        <authorList>
            <consortium name="EnsemblMetazoa"/>
        </authorList>
    </citation>
    <scope>IDENTIFICATION</scope>
</reference>
<dbReference type="InParanoid" id="A0A6P7FGF0"/>
<dbReference type="RefSeq" id="XP_028133967.1">
    <property type="nucleotide sequence ID" value="XM_028278166.1"/>
</dbReference>
<dbReference type="AlphaFoldDB" id="A0A6P7FGF0"/>
<dbReference type="Pfam" id="PF06703">
    <property type="entry name" value="SPC25"/>
    <property type="match status" value="1"/>
</dbReference>
<evidence type="ECO:0000256" key="2">
    <source>
        <dbReference type="ARBA" id="ARBA00007324"/>
    </source>
</evidence>
<gene>
    <name evidence="12" type="primary">LOC114329147</name>
</gene>
<comment type="function">
    <text evidence="8 9">Component of the signal peptidase complex (SPC) which catalyzes the cleavage of N-terminal signal sequences from nascent proteins as they are translocated into the lumen of the endoplasmic reticulum. Enhances the enzymatic activity of SPC and facilitates the interactions between different components of the translocation site.</text>
</comment>
<accession>A0A6P7FGF0</accession>
<evidence type="ECO:0000313" key="12">
    <source>
        <dbReference type="RefSeq" id="XP_028133967.1"/>
    </source>
</evidence>
<comment type="subcellular location">
    <subcellularLocation>
        <location evidence="1 9">Endoplasmic reticulum membrane</location>
        <topology evidence="1 9">Multi-pass membrane protein</topology>
    </subcellularLocation>
</comment>
<feature type="transmembrane region" description="Helical" evidence="9">
    <location>
        <begin position="43"/>
        <end position="66"/>
    </location>
</feature>
<keyword evidence="6 9" id="KW-1133">Transmembrane helix</keyword>
<dbReference type="GO" id="GO:0005787">
    <property type="term" value="C:signal peptidase complex"/>
    <property type="evidence" value="ECO:0007669"/>
    <property type="project" value="UniProtKB-UniRule"/>
</dbReference>
<evidence type="ECO:0000256" key="8">
    <source>
        <dbReference type="ARBA" id="ARBA00045608"/>
    </source>
</evidence>
<comment type="similarity">
    <text evidence="2 9">Belongs to the SPCS2 family.</text>
</comment>
<feature type="transmembrane region" description="Helical" evidence="9">
    <location>
        <begin position="78"/>
        <end position="96"/>
    </location>
</feature>
<keyword evidence="4 9" id="KW-0812">Transmembrane</keyword>
<dbReference type="KEGG" id="dvv:114329147"/>
<evidence type="ECO:0000256" key="9">
    <source>
        <dbReference type="RuleBase" id="RU368033"/>
    </source>
</evidence>
<dbReference type="GeneID" id="114329147"/>
<dbReference type="GO" id="GO:0006465">
    <property type="term" value="P:signal peptide processing"/>
    <property type="evidence" value="ECO:0007669"/>
    <property type="project" value="UniProtKB-UniRule"/>
</dbReference>
<dbReference type="InterPro" id="IPR009582">
    <property type="entry name" value="Spc2/SPCS2"/>
</dbReference>
<dbReference type="PANTHER" id="PTHR13085:SF0">
    <property type="entry name" value="SIGNAL PEPTIDASE COMPLEX SUBUNIT 2"/>
    <property type="match status" value="1"/>
</dbReference>
<evidence type="ECO:0000313" key="10">
    <source>
        <dbReference type="EnsemblMetazoa" id="XP_028133967.1"/>
    </source>
</evidence>
<dbReference type="EnsemblMetazoa" id="XM_028278166.2">
    <property type="protein sequence ID" value="XP_028133967.1"/>
    <property type="gene ID" value="LOC114329147"/>
</dbReference>
<sequence>MAPKEKDDEIVSINKWDGVAVKNALDDAVKEVLTKKYNYAENFALMDGRLVICGIAVGVAMFALIWDYLYPFPQSKPILIFSVTTYFFMMGILTLYTTYKEKGIFAVCIQKDSSKKENTWEASSYIQKYDDKYTLNLAYIDGKTRQRREQSIKRSIARYIDQQGTVVKENVEDEITKMHNSLLSERKEK</sequence>
<name>A0A6P7FGF0_DIAVI</name>
<evidence type="ECO:0000256" key="1">
    <source>
        <dbReference type="ARBA" id="ARBA00004477"/>
    </source>
</evidence>
<evidence type="ECO:0000256" key="4">
    <source>
        <dbReference type="ARBA" id="ARBA00022692"/>
    </source>
</evidence>
<dbReference type="PANTHER" id="PTHR13085">
    <property type="entry name" value="MICROSOMAL SIGNAL PEPTIDASE 25 KDA SUBUNIT"/>
    <property type="match status" value="1"/>
</dbReference>
<organism evidence="12">
    <name type="scientific">Diabrotica virgifera virgifera</name>
    <name type="common">western corn rootworm</name>
    <dbReference type="NCBI Taxonomy" id="50390"/>
    <lineage>
        <taxon>Eukaryota</taxon>
        <taxon>Metazoa</taxon>
        <taxon>Ecdysozoa</taxon>
        <taxon>Arthropoda</taxon>
        <taxon>Hexapoda</taxon>
        <taxon>Insecta</taxon>
        <taxon>Pterygota</taxon>
        <taxon>Neoptera</taxon>
        <taxon>Endopterygota</taxon>
        <taxon>Coleoptera</taxon>
        <taxon>Polyphaga</taxon>
        <taxon>Cucujiformia</taxon>
        <taxon>Chrysomeloidea</taxon>
        <taxon>Chrysomelidae</taxon>
        <taxon>Galerucinae</taxon>
        <taxon>Diabroticina</taxon>
        <taxon>Diabroticites</taxon>
        <taxon>Diabrotica</taxon>
    </lineage>
</organism>
<protein>
    <recommendedName>
        <fullName evidence="3 9">Signal peptidase complex subunit 2</fullName>
    </recommendedName>
</protein>
<evidence type="ECO:0000313" key="11">
    <source>
        <dbReference type="Proteomes" id="UP001652700"/>
    </source>
</evidence>
<proteinExistence type="inferred from homology"/>
<dbReference type="GO" id="GO:0045047">
    <property type="term" value="P:protein targeting to ER"/>
    <property type="evidence" value="ECO:0007669"/>
    <property type="project" value="TreeGrafter"/>
</dbReference>